<dbReference type="PROSITE" id="PS51286">
    <property type="entry name" value="RAP"/>
    <property type="match status" value="1"/>
</dbReference>
<dbReference type="GeneID" id="25249896"/>
<keyword evidence="2" id="KW-0812">Transmembrane</keyword>
<dbReference type="Proteomes" id="UP000030747">
    <property type="component" value="Unassembled WGS sequence"/>
</dbReference>
<reference evidence="4" key="2">
    <citation type="submission" date="2013-10" db="EMBL/GenBank/DDBJ databases">
        <authorList>
            <person name="Aslett M."/>
        </authorList>
    </citation>
    <scope>NUCLEOTIDE SEQUENCE [LARGE SCALE GENOMIC DNA]</scope>
    <source>
        <strain evidence="4">Houghton</strain>
    </source>
</reference>
<dbReference type="OrthoDB" id="332112at2759"/>
<feature type="region of interest" description="Disordered" evidence="1">
    <location>
        <begin position="539"/>
        <end position="630"/>
    </location>
</feature>
<protein>
    <submittedName>
        <fullName evidence="4">Chromosome III, complete sequence, related</fullName>
    </submittedName>
</protein>
<gene>
    <name evidence="4" type="ORF">ETH_00003415</name>
</gene>
<dbReference type="VEuPathDB" id="ToxoDB:ETH_00003415"/>
<reference evidence="4" key="1">
    <citation type="submission" date="2013-10" db="EMBL/GenBank/DDBJ databases">
        <title>Genomic analysis of the causative agents of coccidiosis in chickens.</title>
        <authorList>
            <person name="Reid A.J."/>
            <person name="Blake D."/>
            <person name="Billington K."/>
            <person name="Browne H."/>
            <person name="Dunn M."/>
            <person name="Hung S."/>
            <person name="Kawahara F."/>
            <person name="Miranda-Saavedra D."/>
            <person name="Mourier T."/>
            <person name="Nagra H."/>
            <person name="Otto T.D."/>
            <person name="Rawlings N."/>
            <person name="Sanchez A."/>
            <person name="Sanders M."/>
            <person name="Subramaniam C."/>
            <person name="Tay Y."/>
            <person name="Dear P."/>
            <person name="Doerig C."/>
            <person name="Gruber A."/>
            <person name="Parkinson J."/>
            <person name="Shirley M."/>
            <person name="Wan K.L."/>
            <person name="Berriman M."/>
            <person name="Tomley F."/>
            <person name="Pain A."/>
        </authorList>
    </citation>
    <scope>NUCLEOTIDE SEQUENCE [LARGE SCALE GENOMIC DNA]</scope>
    <source>
        <strain evidence="4">Houghton</strain>
    </source>
</reference>
<keyword evidence="2" id="KW-0472">Membrane</keyword>
<feature type="compositionally biased region" description="Low complexity" evidence="1">
    <location>
        <begin position="564"/>
        <end position="582"/>
    </location>
</feature>
<dbReference type="RefSeq" id="XP_013232295.1">
    <property type="nucleotide sequence ID" value="XM_013376841.1"/>
</dbReference>
<evidence type="ECO:0000256" key="1">
    <source>
        <dbReference type="SAM" id="MobiDB-lite"/>
    </source>
</evidence>
<keyword evidence="5" id="KW-1185">Reference proteome</keyword>
<dbReference type="SMART" id="SM00952">
    <property type="entry name" value="RAP"/>
    <property type="match status" value="1"/>
</dbReference>
<feature type="region of interest" description="Disordered" evidence="1">
    <location>
        <begin position="1"/>
        <end position="70"/>
    </location>
</feature>
<feature type="compositionally biased region" description="Gly residues" evidence="1">
    <location>
        <begin position="46"/>
        <end position="65"/>
    </location>
</feature>
<feature type="transmembrane region" description="Helical" evidence="2">
    <location>
        <begin position="317"/>
        <end position="338"/>
    </location>
</feature>
<name>U6L1A7_EIMTE</name>
<feature type="compositionally biased region" description="Basic residues" evidence="1">
    <location>
        <begin position="599"/>
        <end position="613"/>
    </location>
</feature>
<dbReference type="VEuPathDB" id="ToxoDB:ETH2_1370900"/>
<evidence type="ECO:0000256" key="2">
    <source>
        <dbReference type="SAM" id="Phobius"/>
    </source>
</evidence>
<proteinExistence type="predicted"/>
<dbReference type="Pfam" id="PF08373">
    <property type="entry name" value="RAP"/>
    <property type="match status" value="1"/>
</dbReference>
<dbReference type="EMBL" id="HG675635">
    <property type="protein sequence ID" value="CDJ41545.1"/>
    <property type="molecule type" value="Genomic_DNA"/>
</dbReference>
<sequence length="630" mass="66356">RALQRRFAIRDPPGGPLSGGPPLGDPFSGELPPGRSPREGPPSGGPPLGGSPAGGPLSGRTGGGPPRAAFKGREAWRDTEVAVAALCCFAAVEAAAFQPLFRGLGDWLKEHLQHLGLEETAQVLSALGALSCYPEGLIAGLLPRAVTLLTAQQALFSSSQEGPCAAAAAAAQPDAAAPQAAAEQAAAAAPQPAAAAAAQPAAPPAPGGAAGAAPAAVAAAAAAPAAAAAAAKRALRILRALGQLQKRDAEALRAVVSLLEYASARQLLSPKDCVAALYCCYRLDLWHPGLCSSLLSRLRANPPSLLDTLGQQRATNLLLALSYFSILFYLLNVLYAFVLQLLRHAHCLSTPAISQLQTVELAFRAGHTPFPAESLSASARDLLQWVTFGPYTLDFAQPLTEGEQQQQQQQQALGMSLLDADGRWCSSAAERLRGAAVVVEVDGPQHFYRDSFHWNSSSKLKHHLLTRLGYRVAHIPYYEVLPLRGARELRDLVSRAVAHALQPAASPGLGAGVYVHPRGEDPFAADPAAGAAMSQLLAAEGPPASSSKDPGLLLEGEETEEEALQQQQQQQQELPEALKQQLRQARRADPQKALLVSVRRWKRQKRQKMKQKMQKVGAPGGLPKASPYPP</sequence>
<feature type="non-terminal residue" evidence="4">
    <location>
        <position position="1"/>
    </location>
</feature>
<dbReference type="InterPro" id="IPR013584">
    <property type="entry name" value="RAP"/>
</dbReference>
<evidence type="ECO:0000313" key="5">
    <source>
        <dbReference type="Proteomes" id="UP000030747"/>
    </source>
</evidence>
<evidence type="ECO:0000259" key="3">
    <source>
        <dbReference type="PROSITE" id="PS51286"/>
    </source>
</evidence>
<accession>U6L1A7</accession>
<keyword evidence="2" id="KW-1133">Transmembrane helix</keyword>
<evidence type="ECO:0000313" key="4">
    <source>
        <dbReference type="EMBL" id="CDJ41545.1"/>
    </source>
</evidence>
<dbReference type="AlphaFoldDB" id="U6L1A7"/>
<feature type="domain" description="RAP" evidence="3">
    <location>
        <begin position="437"/>
        <end position="495"/>
    </location>
</feature>
<organism evidence="4 5">
    <name type="scientific">Eimeria tenella</name>
    <name type="common">Coccidian parasite</name>
    <dbReference type="NCBI Taxonomy" id="5802"/>
    <lineage>
        <taxon>Eukaryota</taxon>
        <taxon>Sar</taxon>
        <taxon>Alveolata</taxon>
        <taxon>Apicomplexa</taxon>
        <taxon>Conoidasida</taxon>
        <taxon>Coccidia</taxon>
        <taxon>Eucoccidiorida</taxon>
        <taxon>Eimeriorina</taxon>
        <taxon>Eimeriidae</taxon>
        <taxon>Eimeria</taxon>
    </lineage>
</organism>